<dbReference type="PANTHER" id="PTHR11695:SF294">
    <property type="entry name" value="RETICULON-4-INTERACTING PROTEIN 1, MITOCHONDRIAL"/>
    <property type="match status" value="1"/>
</dbReference>
<dbReference type="InterPro" id="IPR050700">
    <property type="entry name" value="YIM1/Zinc_Alcohol_DH_Fams"/>
</dbReference>
<comment type="caution">
    <text evidence="2">The sequence shown here is derived from an EMBL/GenBank/DDBJ whole genome shotgun (WGS) entry which is preliminary data.</text>
</comment>
<dbReference type="InterPro" id="IPR020843">
    <property type="entry name" value="ER"/>
</dbReference>
<proteinExistence type="predicted"/>
<dbReference type="SMART" id="SM00829">
    <property type="entry name" value="PKS_ER"/>
    <property type="match status" value="1"/>
</dbReference>
<organism evidence="2 3">
    <name type="scientific">Runella defluvii</name>
    <dbReference type="NCBI Taxonomy" id="370973"/>
    <lineage>
        <taxon>Bacteria</taxon>
        <taxon>Pseudomonadati</taxon>
        <taxon>Bacteroidota</taxon>
        <taxon>Cytophagia</taxon>
        <taxon>Cytophagales</taxon>
        <taxon>Spirosomataceae</taxon>
        <taxon>Runella</taxon>
    </lineage>
</organism>
<dbReference type="Pfam" id="PF13602">
    <property type="entry name" value="ADH_zinc_N_2"/>
    <property type="match status" value="1"/>
</dbReference>
<dbReference type="InterPro" id="IPR013154">
    <property type="entry name" value="ADH-like_N"/>
</dbReference>
<name>A0A7W6EQC7_9BACT</name>
<keyword evidence="3" id="KW-1185">Reference proteome</keyword>
<gene>
    <name evidence="2" type="ORF">FHS57_002282</name>
</gene>
<dbReference type="Proteomes" id="UP000541352">
    <property type="component" value="Unassembled WGS sequence"/>
</dbReference>
<dbReference type="PANTHER" id="PTHR11695">
    <property type="entry name" value="ALCOHOL DEHYDROGENASE RELATED"/>
    <property type="match status" value="1"/>
</dbReference>
<dbReference type="Pfam" id="PF08240">
    <property type="entry name" value="ADH_N"/>
    <property type="match status" value="1"/>
</dbReference>
<evidence type="ECO:0000313" key="3">
    <source>
        <dbReference type="Proteomes" id="UP000541352"/>
    </source>
</evidence>
<dbReference type="Gene3D" id="3.90.180.10">
    <property type="entry name" value="Medium-chain alcohol dehydrogenases, catalytic domain"/>
    <property type="match status" value="1"/>
</dbReference>
<dbReference type="InterPro" id="IPR036291">
    <property type="entry name" value="NAD(P)-bd_dom_sf"/>
</dbReference>
<dbReference type="EMBL" id="JACIBY010000004">
    <property type="protein sequence ID" value="MBB3838277.1"/>
    <property type="molecule type" value="Genomic_DNA"/>
</dbReference>
<dbReference type="AlphaFoldDB" id="A0A7W6EQC7"/>
<evidence type="ECO:0000259" key="1">
    <source>
        <dbReference type="SMART" id="SM00829"/>
    </source>
</evidence>
<accession>A0A7W6EQC7</accession>
<dbReference type="CDD" id="cd05289">
    <property type="entry name" value="MDR_like_2"/>
    <property type="match status" value="1"/>
</dbReference>
<reference evidence="2 3" key="1">
    <citation type="submission" date="2020-08" db="EMBL/GenBank/DDBJ databases">
        <title>Genomic Encyclopedia of Type Strains, Phase IV (KMG-IV): sequencing the most valuable type-strain genomes for metagenomic binning, comparative biology and taxonomic classification.</title>
        <authorList>
            <person name="Goeker M."/>
        </authorList>
    </citation>
    <scope>NUCLEOTIDE SEQUENCE [LARGE SCALE GENOMIC DNA]</scope>
    <source>
        <strain evidence="2 3">DSM 17976</strain>
    </source>
</reference>
<evidence type="ECO:0000313" key="2">
    <source>
        <dbReference type="EMBL" id="MBB3838277.1"/>
    </source>
</evidence>
<dbReference type="RefSeq" id="WP_183973568.1">
    <property type="nucleotide sequence ID" value="NZ_JACIBY010000004.1"/>
</dbReference>
<sequence>MKAIQYQTFGASDVIAFSEVAQPEIKTQDDILIQVKAASINPLDLKIRMGYMQQIYPIQLPFIPGLDAAGIVVAVGDKVQNFKVGDEVMAVTMANAYAEFVVVHQQFVSHKPSNLSFEEAASLAVNIGTAENILFTEGKLEKGQKVFIQGAAGAVGATMVQLAKNQGLYVYATASGKGVEMVKELGADEVFDYKTTDIIAQNIEVDLVADCAGGQSQAQLFELLKKGGKLLSIAGMPSPELAQQHGVEARFVSANLMAKNLENGLQLVKEGKIKPVVTKTFPLEAAAQAQDFLAAGGVNGKVVLTVN</sequence>
<protein>
    <submittedName>
        <fullName evidence="2">NADPH:quinone reductase-like Zn-dependent oxidoreductase</fullName>
    </submittedName>
</protein>
<dbReference type="GO" id="GO:0016491">
    <property type="term" value="F:oxidoreductase activity"/>
    <property type="evidence" value="ECO:0007669"/>
    <property type="project" value="InterPro"/>
</dbReference>
<dbReference type="InterPro" id="IPR011032">
    <property type="entry name" value="GroES-like_sf"/>
</dbReference>
<feature type="domain" description="Enoyl reductase (ER)" evidence="1">
    <location>
        <begin position="10"/>
        <end position="304"/>
    </location>
</feature>
<dbReference type="SUPFAM" id="SSF50129">
    <property type="entry name" value="GroES-like"/>
    <property type="match status" value="1"/>
</dbReference>
<dbReference type="Gene3D" id="3.40.50.720">
    <property type="entry name" value="NAD(P)-binding Rossmann-like Domain"/>
    <property type="match status" value="1"/>
</dbReference>
<dbReference type="SUPFAM" id="SSF51735">
    <property type="entry name" value="NAD(P)-binding Rossmann-fold domains"/>
    <property type="match status" value="1"/>
</dbReference>